<reference evidence="3 4" key="1">
    <citation type="journal article" date="2018" name="J. Microbiol.">
        <title>Leifsonia flava sp. nov., a novel actinobacterium isolated from the rhizosphere of Aquilegia viridiflora.</title>
        <authorList>
            <person name="Cai Y."/>
            <person name="Tao W.Z."/>
            <person name="Ma Y.J."/>
            <person name="Cheng J."/>
            <person name="Zhang M.Y."/>
            <person name="Zhang Y.X."/>
        </authorList>
    </citation>
    <scope>NUCLEOTIDE SEQUENCE [LARGE SCALE GENOMIC DNA]</scope>
    <source>
        <strain evidence="3 4">SYP-B2174</strain>
    </source>
</reference>
<evidence type="ECO:0000313" key="3">
    <source>
        <dbReference type="EMBL" id="TFV98346.1"/>
    </source>
</evidence>
<name>A0A4Y9R476_9MICO</name>
<dbReference type="InterPro" id="IPR020471">
    <property type="entry name" value="AKR"/>
</dbReference>
<dbReference type="PANTHER" id="PTHR43364:SF6">
    <property type="entry name" value="OXIDOREDUCTASE-RELATED"/>
    <property type="match status" value="1"/>
</dbReference>
<dbReference type="PRINTS" id="PR00069">
    <property type="entry name" value="ALDKETRDTASE"/>
</dbReference>
<keyword evidence="1" id="KW-0560">Oxidoreductase</keyword>
<sequence length="317" mass="33000">MPTIGSSDLDIFPLALGGNTFGWTSDAATSHAVLDAFTAGGGNFIDTADGYSSWVPGNSGGESETIIGEWMRTRGNRDDVVIGTKVSQHPDFTGLSSFNITAASEASLARLGTDHIDLYYAHFDDADTPLEETVAAFDALVTAGKIRYVGVSNYSAARVQEWIDIATREGFALPVALQPHYNLVHREPFESDLAPVAAAHDLGVVPYFSLASGFLTGKYRTAADLEGAARAGGVGGYLDENGLAVISALDEVAAAHDAALATTALAWLLAKPTVVAPLASARTVEQLPELLAVAELTLTDDEIATLDAASAALSEAA</sequence>
<dbReference type="CDD" id="cd19081">
    <property type="entry name" value="AKR_AKR9C1"/>
    <property type="match status" value="1"/>
</dbReference>
<evidence type="ECO:0000313" key="4">
    <source>
        <dbReference type="Proteomes" id="UP000298127"/>
    </source>
</evidence>
<dbReference type="RefSeq" id="WP_135120328.1">
    <property type="nucleotide sequence ID" value="NZ_SPQZ01000003.1"/>
</dbReference>
<dbReference type="InterPro" id="IPR050523">
    <property type="entry name" value="AKR_Detox_Biosynth"/>
</dbReference>
<feature type="domain" description="NADP-dependent oxidoreductase" evidence="2">
    <location>
        <begin position="13"/>
        <end position="309"/>
    </location>
</feature>
<dbReference type="InterPro" id="IPR036812">
    <property type="entry name" value="NAD(P)_OxRdtase_dom_sf"/>
</dbReference>
<dbReference type="GO" id="GO:0016491">
    <property type="term" value="F:oxidoreductase activity"/>
    <property type="evidence" value="ECO:0007669"/>
    <property type="project" value="UniProtKB-KW"/>
</dbReference>
<dbReference type="GO" id="GO:0005829">
    <property type="term" value="C:cytosol"/>
    <property type="evidence" value="ECO:0007669"/>
    <property type="project" value="UniProtKB-ARBA"/>
</dbReference>
<organism evidence="3 4">
    <name type="scientific">Orlajensenia leifsoniae</name>
    <dbReference type="NCBI Taxonomy" id="2561933"/>
    <lineage>
        <taxon>Bacteria</taxon>
        <taxon>Bacillati</taxon>
        <taxon>Actinomycetota</taxon>
        <taxon>Actinomycetes</taxon>
        <taxon>Micrococcales</taxon>
        <taxon>Microbacteriaceae</taxon>
        <taxon>Orlajensenia</taxon>
    </lineage>
</organism>
<dbReference type="PANTHER" id="PTHR43364">
    <property type="entry name" value="NADH-SPECIFIC METHYLGLYOXAL REDUCTASE-RELATED"/>
    <property type="match status" value="1"/>
</dbReference>
<evidence type="ECO:0000259" key="2">
    <source>
        <dbReference type="Pfam" id="PF00248"/>
    </source>
</evidence>
<keyword evidence="4" id="KW-1185">Reference proteome</keyword>
<dbReference type="Gene3D" id="3.20.20.100">
    <property type="entry name" value="NADP-dependent oxidoreductase domain"/>
    <property type="match status" value="1"/>
</dbReference>
<dbReference type="Pfam" id="PF00248">
    <property type="entry name" value="Aldo_ket_red"/>
    <property type="match status" value="1"/>
</dbReference>
<dbReference type="FunFam" id="3.20.20.100:FF:000004">
    <property type="entry name" value="Oxidoreductase, aldo/keto reductase"/>
    <property type="match status" value="1"/>
</dbReference>
<comment type="caution">
    <text evidence="3">The sequence shown here is derived from an EMBL/GenBank/DDBJ whole genome shotgun (WGS) entry which is preliminary data.</text>
</comment>
<evidence type="ECO:0000256" key="1">
    <source>
        <dbReference type="ARBA" id="ARBA00023002"/>
    </source>
</evidence>
<accession>A0A4Y9R476</accession>
<gene>
    <name evidence="3" type="ORF">E4M00_10110</name>
</gene>
<dbReference type="InterPro" id="IPR023210">
    <property type="entry name" value="NADP_OxRdtase_dom"/>
</dbReference>
<dbReference type="EMBL" id="SPQZ01000003">
    <property type="protein sequence ID" value="TFV98346.1"/>
    <property type="molecule type" value="Genomic_DNA"/>
</dbReference>
<dbReference type="PROSITE" id="PS00062">
    <property type="entry name" value="ALDOKETO_REDUCTASE_2"/>
    <property type="match status" value="1"/>
</dbReference>
<dbReference type="AlphaFoldDB" id="A0A4Y9R476"/>
<proteinExistence type="predicted"/>
<dbReference type="InterPro" id="IPR018170">
    <property type="entry name" value="Aldo/ket_reductase_CS"/>
</dbReference>
<dbReference type="Proteomes" id="UP000298127">
    <property type="component" value="Unassembled WGS sequence"/>
</dbReference>
<dbReference type="SUPFAM" id="SSF51430">
    <property type="entry name" value="NAD(P)-linked oxidoreductase"/>
    <property type="match status" value="1"/>
</dbReference>
<protein>
    <submittedName>
        <fullName evidence="3">Aldo/keto reductase</fullName>
    </submittedName>
</protein>